<reference evidence="1 2" key="1">
    <citation type="submission" date="2023-03" db="EMBL/GenBank/DDBJ databases">
        <title>WGS of Gossypium arboreum.</title>
        <authorList>
            <person name="Yu D."/>
        </authorList>
    </citation>
    <scope>NUCLEOTIDE SEQUENCE [LARGE SCALE GENOMIC DNA]</scope>
    <source>
        <tissue evidence="1">Leaf</tissue>
    </source>
</reference>
<organism evidence="1 2">
    <name type="scientific">Gossypium arboreum</name>
    <name type="common">Tree cotton</name>
    <name type="synonym">Gossypium nanking</name>
    <dbReference type="NCBI Taxonomy" id="29729"/>
    <lineage>
        <taxon>Eukaryota</taxon>
        <taxon>Viridiplantae</taxon>
        <taxon>Streptophyta</taxon>
        <taxon>Embryophyta</taxon>
        <taxon>Tracheophyta</taxon>
        <taxon>Spermatophyta</taxon>
        <taxon>Magnoliopsida</taxon>
        <taxon>eudicotyledons</taxon>
        <taxon>Gunneridae</taxon>
        <taxon>Pentapetalae</taxon>
        <taxon>rosids</taxon>
        <taxon>malvids</taxon>
        <taxon>Malvales</taxon>
        <taxon>Malvaceae</taxon>
        <taxon>Malvoideae</taxon>
        <taxon>Gossypium</taxon>
    </lineage>
</organism>
<sequence length="105" mass="12231">MLKDYWQYSQLLQSFTDFHRQEATSLIEQMMQSSQLPNFQRPFLSSSLSPFPSSFVAPPSTASSSFSSSASFPLVFCEHQRLDIFRQLLLWLLICSHYSVVEERR</sequence>
<comment type="caution">
    <text evidence="1">The sequence shown here is derived from an EMBL/GenBank/DDBJ whole genome shotgun (WGS) entry which is preliminary data.</text>
</comment>
<accession>A0ABR0Q740</accession>
<protein>
    <submittedName>
        <fullName evidence="1">Uncharacterized protein</fullName>
    </submittedName>
</protein>
<name>A0ABR0Q740_GOSAR</name>
<evidence type="ECO:0000313" key="2">
    <source>
        <dbReference type="Proteomes" id="UP001358586"/>
    </source>
</evidence>
<keyword evidence="2" id="KW-1185">Reference proteome</keyword>
<dbReference type="EMBL" id="JARKNE010000004">
    <property type="protein sequence ID" value="KAK5834831.1"/>
    <property type="molecule type" value="Genomic_DNA"/>
</dbReference>
<proteinExistence type="predicted"/>
<evidence type="ECO:0000313" key="1">
    <source>
        <dbReference type="EMBL" id="KAK5834831.1"/>
    </source>
</evidence>
<gene>
    <name evidence="1" type="ORF">PVK06_010509</name>
</gene>
<dbReference type="Proteomes" id="UP001358586">
    <property type="component" value="Chromosome 4"/>
</dbReference>